<reference evidence="2 3" key="1">
    <citation type="journal article" date="2015" name="BMC Genomics">
        <title>Genome mining reveals unlocked bioactive potential of marine Gram-negative bacteria.</title>
        <authorList>
            <person name="Machado H."/>
            <person name="Sonnenschein E.C."/>
            <person name="Melchiorsen J."/>
            <person name="Gram L."/>
        </authorList>
    </citation>
    <scope>NUCLEOTIDE SEQUENCE [LARGE SCALE GENOMIC DNA]</scope>
    <source>
        <strain evidence="2 3">S3137</strain>
    </source>
</reference>
<sequence>MNTDMLLSALIVGVIATALLDAWAWLLKSTLQVPSLRLCVLGRWLLQMPEQGMVQCHVAQQPEHRGECALGWSVHYAIGILFALGYFLMLQWLQRPPSLMIAIAYALATVVFAFFVMQPGMGAGLAARHTPKPWLARGKSMLSHGIFGVGLHIGSLIVSN</sequence>
<dbReference type="Proteomes" id="UP000033664">
    <property type="component" value="Unassembled WGS sequence"/>
</dbReference>
<feature type="transmembrane region" description="Helical" evidence="1">
    <location>
        <begin position="6"/>
        <end position="27"/>
    </location>
</feature>
<comment type="caution">
    <text evidence="2">The sequence shown here is derived from an EMBL/GenBank/DDBJ whole genome shotgun (WGS) entry which is preliminary data.</text>
</comment>
<dbReference type="PATRIC" id="fig|151081.8.peg.3001"/>
<dbReference type="RefSeq" id="WP_045980119.1">
    <property type="nucleotide sequence ID" value="NZ_JXXY01000015.1"/>
</dbReference>
<feature type="transmembrane region" description="Helical" evidence="1">
    <location>
        <begin position="74"/>
        <end position="93"/>
    </location>
</feature>
<name>A0A0F4PKU8_9GAMM</name>
<evidence type="ECO:0000313" key="2">
    <source>
        <dbReference type="EMBL" id="KJZ00304.1"/>
    </source>
</evidence>
<feature type="transmembrane region" description="Helical" evidence="1">
    <location>
        <begin position="99"/>
        <end position="120"/>
    </location>
</feature>
<evidence type="ECO:0008006" key="4">
    <source>
        <dbReference type="Google" id="ProtNLM"/>
    </source>
</evidence>
<keyword evidence="1" id="KW-1133">Transmembrane helix</keyword>
<dbReference type="GeneID" id="58228086"/>
<proteinExistence type="predicted"/>
<evidence type="ECO:0000313" key="3">
    <source>
        <dbReference type="Proteomes" id="UP000033664"/>
    </source>
</evidence>
<keyword evidence="3" id="KW-1185">Reference proteome</keyword>
<organism evidence="2 3">
    <name type="scientific">Pseudoalteromonas ruthenica</name>
    <dbReference type="NCBI Taxonomy" id="151081"/>
    <lineage>
        <taxon>Bacteria</taxon>
        <taxon>Pseudomonadati</taxon>
        <taxon>Pseudomonadota</taxon>
        <taxon>Gammaproteobacteria</taxon>
        <taxon>Alteromonadales</taxon>
        <taxon>Pseudoalteromonadaceae</taxon>
        <taxon>Pseudoalteromonas</taxon>
    </lineage>
</organism>
<dbReference type="AlphaFoldDB" id="A0A0F4PKU8"/>
<keyword evidence="1" id="KW-0812">Transmembrane</keyword>
<evidence type="ECO:0000256" key="1">
    <source>
        <dbReference type="SAM" id="Phobius"/>
    </source>
</evidence>
<feature type="transmembrane region" description="Helical" evidence="1">
    <location>
        <begin position="141"/>
        <end position="158"/>
    </location>
</feature>
<dbReference type="EMBL" id="JXXZ01000006">
    <property type="protein sequence ID" value="KJZ00304.1"/>
    <property type="molecule type" value="Genomic_DNA"/>
</dbReference>
<dbReference type="InterPro" id="IPR021329">
    <property type="entry name" value="DUF2938"/>
</dbReference>
<dbReference type="eggNOG" id="ENOG5031TIF">
    <property type="taxonomic scope" value="Bacteria"/>
</dbReference>
<protein>
    <recommendedName>
        <fullName evidence="4">DUF2938 domain-containing protein</fullName>
    </recommendedName>
</protein>
<dbReference type="Pfam" id="PF11158">
    <property type="entry name" value="DUF2938"/>
    <property type="match status" value="1"/>
</dbReference>
<keyword evidence="1" id="KW-0472">Membrane</keyword>
<gene>
    <name evidence="2" type="ORF">TW72_06245</name>
</gene>
<dbReference type="OrthoDB" id="9812539at2"/>
<accession>A0A0F4PKU8</accession>